<dbReference type="GO" id="GO:0042773">
    <property type="term" value="P:ATP synthesis coupled electron transport"/>
    <property type="evidence" value="ECO:0007669"/>
    <property type="project" value="InterPro"/>
</dbReference>
<evidence type="ECO:0000256" key="3">
    <source>
        <dbReference type="ARBA" id="ARBA00022692"/>
    </source>
</evidence>
<sequence length="569" mass="65250">MMMNILPMMLMSSSLLLLFLSMFIMLTNMSYIIEWELYANLAYSMKLDLMLEWSTILYSSIVIFISSMVLKFSNQYMKNDKNNLRFTYIVLLFVASMNLLIFIPNMICLLIGWDGLGITSFILVIYYNNSRSLSSGMLTIMTNRLGDTFLLMAITAMLDNGDWLLIYTMNNKSYMLQSLGITMAAMTKSAQLPFSSWLPAAMAAPTPVSALVHSSTLVTAGIFILYRFNNLILNSMVTQKILIITGISTMLMSSVTALYENDMKKIIALSTLSQLGLMTMSLGLNMYKLMFFHMLTHALFKALLFISAGCLISMNNHNQDMRLYGQFHKLSPMVSTSMLIASSAMIGMSFMAGFYSKHMIMEWSQTLLTGTMMYMFLLTAIMLTSMYTMRFIFHTLMTPSMQQSMYSHSNYNNYNYPLLMMSLTSIMMGSSIQWIMPLMPSQLSINENSIHHNMNYCIILIIIMSTLWSMNYYLMSKNTIMLNKSILSLLYTTPMSTQMLIKPYMIISLQLYKYLDQAWLEMPTANTKFLMNKLSINMNMSCPQSIQMMIMNTVMSMNLTIFSLLIYKY</sequence>
<dbReference type="EC" id="7.1.1.2" evidence="2"/>
<gene>
    <name evidence="10" type="ORF">OAHLOAMTSAA4_LOCUS3</name>
</gene>
<evidence type="ECO:0000256" key="1">
    <source>
        <dbReference type="ARBA" id="ARBA00004141"/>
    </source>
</evidence>
<organism evidence="10">
    <name type="scientific">Olavius algarvensis</name>
    <dbReference type="NCBI Taxonomy" id="188229"/>
    <lineage>
        <taxon>Eukaryota</taxon>
        <taxon>Metazoa</taxon>
        <taxon>Spiralia</taxon>
        <taxon>Lophotrochozoa</taxon>
        <taxon>Annelida</taxon>
        <taxon>Clitellata</taxon>
        <taxon>Oligochaeta</taxon>
        <taxon>Tubificida</taxon>
        <taxon>Tubificina</taxon>
        <taxon>Naididae</taxon>
        <taxon>Phallodrilinae</taxon>
        <taxon>Olavius</taxon>
    </lineage>
</organism>
<feature type="transmembrane region" description="Helical" evidence="8">
    <location>
        <begin position="456"/>
        <end position="474"/>
    </location>
</feature>
<dbReference type="PANTHER" id="PTHR42829">
    <property type="entry name" value="NADH-UBIQUINONE OXIDOREDUCTASE CHAIN 5"/>
    <property type="match status" value="1"/>
</dbReference>
<reference evidence="10" key="1">
    <citation type="submission" date="2020-12" db="EMBL/GenBank/DDBJ databases">
        <authorList>
            <person name="Sato Y."/>
        </authorList>
    </citation>
    <scope>NUCLEOTIDE SEQUENCE</scope>
</reference>
<comment type="subcellular location">
    <subcellularLocation>
        <location evidence="1">Membrane</location>
        <topology evidence="1">Multi-pass membrane protein</topology>
    </subcellularLocation>
</comment>
<dbReference type="GO" id="GO:0016020">
    <property type="term" value="C:membrane"/>
    <property type="evidence" value="ECO:0007669"/>
    <property type="project" value="UniProtKB-SubCell"/>
</dbReference>
<dbReference type="AlphaFoldDB" id="A0A7R9RDQ0"/>
<dbReference type="Pfam" id="PF00361">
    <property type="entry name" value="Proton_antipo_M"/>
    <property type="match status" value="1"/>
</dbReference>
<feature type="transmembrane region" description="Helical" evidence="8">
    <location>
        <begin position="333"/>
        <end position="352"/>
    </location>
</feature>
<feature type="domain" description="NADH:quinone oxidoreductase/Mrp antiporter transmembrane" evidence="9">
    <location>
        <begin position="105"/>
        <end position="380"/>
    </location>
</feature>
<keyword evidence="5 8" id="KW-0472">Membrane</keyword>
<geneLocation type="mitochondrion" evidence="10"/>
<dbReference type="GO" id="GO:0003954">
    <property type="term" value="F:NADH dehydrogenase activity"/>
    <property type="evidence" value="ECO:0007669"/>
    <property type="project" value="TreeGrafter"/>
</dbReference>
<dbReference type="InterPro" id="IPR001750">
    <property type="entry name" value="ND/Mrp_TM"/>
</dbReference>
<feature type="transmembrane region" description="Helical" evidence="8">
    <location>
        <begin position="486"/>
        <end position="507"/>
    </location>
</feature>
<dbReference type="PANTHER" id="PTHR42829:SF2">
    <property type="entry name" value="NADH-UBIQUINONE OXIDOREDUCTASE CHAIN 5"/>
    <property type="match status" value="1"/>
</dbReference>
<evidence type="ECO:0000313" key="10">
    <source>
        <dbReference type="EMBL" id="CAD7857575.1"/>
    </source>
</evidence>
<keyword evidence="3 8" id="KW-0812">Transmembrane</keyword>
<feature type="transmembrane region" description="Helical" evidence="8">
    <location>
        <begin position="414"/>
        <end position="436"/>
    </location>
</feature>
<accession>A0A7R9RDQ0</accession>
<evidence type="ECO:0000256" key="5">
    <source>
        <dbReference type="ARBA" id="ARBA00023136"/>
    </source>
</evidence>
<feature type="transmembrane region" description="Helical" evidence="8">
    <location>
        <begin position="372"/>
        <end position="393"/>
    </location>
</feature>
<name>A0A7R9RDQ0_9ANNE</name>
<evidence type="ECO:0000256" key="7">
    <source>
        <dbReference type="ARBA" id="ARBA00049551"/>
    </source>
</evidence>
<dbReference type="InterPro" id="IPR003945">
    <property type="entry name" value="NU5C-like"/>
</dbReference>
<dbReference type="GO" id="GO:0015990">
    <property type="term" value="P:electron transport coupled proton transport"/>
    <property type="evidence" value="ECO:0007669"/>
    <property type="project" value="TreeGrafter"/>
</dbReference>
<feature type="transmembrane region" description="Helical" evidence="8">
    <location>
        <begin position="241"/>
        <end position="259"/>
    </location>
</feature>
<evidence type="ECO:0000259" key="9">
    <source>
        <dbReference type="Pfam" id="PF00361"/>
    </source>
</evidence>
<feature type="transmembrane region" description="Helical" evidence="8">
    <location>
        <begin position="148"/>
        <end position="168"/>
    </location>
</feature>
<feature type="transmembrane region" description="Helical" evidence="8">
    <location>
        <begin position="210"/>
        <end position="229"/>
    </location>
</feature>
<feature type="transmembrane region" description="Helical" evidence="8">
    <location>
        <begin position="290"/>
        <end position="312"/>
    </location>
</feature>
<dbReference type="PRINTS" id="PR01434">
    <property type="entry name" value="NADHDHGNASE5"/>
</dbReference>
<keyword evidence="10" id="KW-0496">Mitochondrion</keyword>
<evidence type="ECO:0000256" key="2">
    <source>
        <dbReference type="ARBA" id="ARBA00012944"/>
    </source>
</evidence>
<feature type="transmembrane region" description="Helical" evidence="8">
    <location>
        <begin position="53"/>
        <end position="72"/>
    </location>
</feature>
<dbReference type="EMBL" id="LR992059">
    <property type="protein sequence ID" value="CAD7857575.1"/>
    <property type="molecule type" value="Genomic_DNA"/>
</dbReference>
<evidence type="ECO:0000256" key="4">
    <source>
        <dbReference type="ARBA" id="ARBA00022989"/>
    </source>
</evidence>
<comment type="catalytic activity">
    <reaction evidence="7">
        <text>a ubiquinone + NADH + 5 H(+)(in) = a ubiquinol + NAD(+) + 4 H(+)(out)</text>
        <dbReference type="Rhea" id="RHEA:29091"/>
        <dbReference type="Rhea" id="RHEA-COMP:9565"/>
        <dbReference type="Rhea" id="RHEA-COMP:9566"/>
        <dbReference type="ChEBI" id="CHEBI:15378"/>
        <dbReference type="ChEBI" id="CHEBI:16389"/>
        <dbReference type="ChEBI" id="CHEBI:17976"/>
        <dbReference type="ChEBI" id="CHEBI:57540"/>
        <dbReference type="ChEBI" id="CHEBI:57945"/>
        <dbReference type="EC" id="7.1.1.2"/>
    </reaction>
</comment>
<evidence type="ECO:0000256" key="6">
    <source>
        <dbReference type="ARBA" id="ARBA00031027"/>
    </source>
</evidence>
<dbReference type="GO" id="GO:0008137">
    <property type="term" value="F:NADH dehydrogenase (ubiquinone) activity"/>
    <property type="evidence" value="ECO:0007669"/>
    <property type="project" value="UniProtKB-EC"/>
</dbReference>
<evidence type="ECO:0000256" key="8">
    <source>
        <dbReference type="SAM" id="Phobius"/>
    </source>
</evidence>
<feature type="transmembrane region" description="Helical" evidence="8">
    <location>
        <begin position="546"/>
        <end position="567"/>
    </location>
</feature>
<proteinExistence type="predicted"/>
<feature type="transmembrane region" description="Helical" evidence="8">
    <location>
        <begin position="84"/>
        <end position="103"/>
    </location>
</feature>
<protein>
    <recommendedName>
        <fullName evidence="2">NADH:ubiquinone reductase (H(+)-translocating)</fullName>
        <ecNumber evidence="2">7.1.1.2</ecNumber>
    </recommendedName>
    <alternativeName>
        <fullName evidence="6">NADH dehydrogenase subunit 5</fullName>
    </alternativeName>
</protein>
<feature type="transmembrane region" description="Helical" evidence="8">
    <location>
        <begin position="109"/>
        <end position="127"/>
    </location>
</feature>
<keyword evidence="4 8" id="KW-1133">Transmembrane helix</keyword>